<proteinExistence type="predicted"/>
<reference evidence="2 3" key="1">
    <citation type="submission" date="2020-06" db="EMBL/GenBank/DDBJ databases">
        <authorList>
            <person name="Jo H."/>
        </authorList>
    </citation>
    <scope>NUCLEOTIDE SEQUENCE [LARGE SCALE GENOMIC DNA]</scope>
    <source>
        <strain evidence="2 3">I46</strain>
    </source>
</reference>
<feature type="region of interest" description="Disordered" evidence="1">
    <location>
        <begin position="96"/>
        <end position="176"/>
    </location>
</feature>
<protein>
    <submittedName>
        <fullName evidence="2">Uncharacterized protein</fullName>
    </submittedName>
</protein>
<evidence type="ECO:0000313" key="2">
    <source>
        <dbReference type="EMBL" id="QLD11373.1"/>
    </source>
</evidence>
<feature type="compositionally biased region" description="Basic and acidic residues" evidence="1">
    <location>
        <begin position="124"/>
        <end position="134"/>
    </location>
</feature>
<feature type="compositionally biased region" description="Polar residues" evidence="1">
    <location>
        <begin position="109"/>
        <end position="118"/>
    </location>
</feature>
<evidence type="ECO:0000256" key="1">
    <source>
        <dbReference type="SAM" id="MobiDB-lite"/>
    </source>
</evidence>
<gene>
    <name evidence="2" type="ORF">HW566_06045</name>
</gene>
<dbReference type="AlphaFoldDB" id="A0A7D5F6I3"/>
<sequence>MMGAGLALQAFAVADRVGLGHPATRLYVYMATVAIDSDAAPAFWGGRDALAQAIGKSGGAGHSAVKRAIQELTTAELITADNQAHRGMSARYLMRDGAGSSLTPKGDRSTTPLLSTLGTAERSPSSEKGDRSATERGPLTGPKGTAHRSPEEEEEKEEELRARATPTLPLDGLDSPAYPTQCEKHQNGPNSSPCFACGEARKDHARRDGAARRRARPAALKHRIIDGRRVCDNRPHVPTRDGSCINCEIRPDDLTLTLTPEVLTA</sequence>
<organism evidence="2 3">
    <name type="scientific">Microbacterium oleivorans</name>
    <dbReference type="NCBI Taxonomy" id="273677"/>
    <lineage>
        <taxon>Bacteria</taxon>
        <taxon>Bacillati</taxon>
        <taxon>Actinomycetota</taxon>
        <taxon>Actinomycetes</taxon>
        <taxon>Micrococcales</taxon>
        <taxon>Microbacteriaceae</taxon>
        <taxon>Microbacterium</taxon>
    </lineage>
</organism>
<dbReference type="EMBL" id="CP058316">
    <property type="protein sequence ID" value="QLD11373.1"/>
    <property type="molecule type" value="Genomic_DNA"/>
</dbReference>
<accession>A0A7D5F6I3</accession>
<dbReference type="RefSeq" id="WP_178011268.1">
    <property type="nucleotide sequence ID" value="NZ_CP058316.1"/>
</dbReference>
<evidence type="ECO:0000313" key="3">
    <source>
        <dbReference type="Proteomes" id="UP000509638"/>
    </source>
</evidence>
<name>A0A7D5F6I3_9MICO</name>
<dbReference type="Proteomes" id="UP000509638">
    <property type="component" value="Chromosome"/>
</dbReference>